<evidence type="ECO:0000313" key="2">
    <source>
        <dbReference type="Proteomes" id="UP000241655"/>
    </source>
</evidence>
<dbReference type="Proteomes" id="UP000241655">
    <property type="component" value="Segment"/>
</dbReference>
<reference evidence="1 2" key="1">
    <citation type="submission" date="2018-02" db="EMBL/GenBank/DDBJ databases">
        <authorList>
            <person name="Ng W.L."/>
            <person name="Stoner T.H."/>
            <person name="Russell D.A."/>
            <person name="Garlena R.A."/>
            <person name="Stoner T.H."/>
            <person name="Pope W.H."/>
            <person name="Jacobs-Sera D."/>
            <person name="Hatfull G.F."/>
        </authorList>
    </citation>
    <scope>NUCLEOTIDE SEQUENCE [LARGE SCALE GENOMIC DNA]</scope>
</reference>
<dbReference type="EMBL" id="MG920059">
    <property type="protein sequence ID" value="AVJ49051.1"/>
    <property type="molecule type" value="Genomic_DNA"/>
</dbReference>
<protein>
    <submittedName>
        <fullName evidence="1">Uncharacterized protein</fullName>
    </submittedName>
</protein>
<evidence type="ECO:0000313" key="1">
    <source>
        <dbReference type="EMBL" id="AVJ49051.1"/>
    </source>
</evidence>
<sequence>MDPPGEDTMATPFDTKSRVAAAQYVRPASDPQLSFIRTLLAERDWKSVEDAEFVARTAIVSVALRWVDSRDLDEIPESAKAILAGKGTDGEMINAILIAAQQEPLSISEASDLIGRLKTVDRDPVVSTEREDGFYMLGDTIVKLYHTVHGANKQVGAKFVGVITEKVDAADSPTGKMRPAEIEWEYGGMALARNPRLVRMTPDQAAKFGQVYGRCGRCASPLTKQESIERGLGPVCASKA</sequence>
<proteinExistence type="predicted"/>
<gene>
    <name evidence="1" type="primary">45</name>
    <name evidence="1" type="ORF">PBI_BALOO_45</name>
</gene>
<dbReference type="InterPro" id="IPR046053">
    <property type="entry name" value="DUF6011"/>
</dbReference>
<name>A0A2P1CCX5_9CAUD</name>
<organism evidence="1 2">
    <name type="scientific">Mycobacterium phage Baloo</name>
    <dbReference type="NCBI Taxonomy" id="2099645"/>
    <lineage>
        <taxon>Viruses</taxon>
        <taxon>Duplodnaviria</taxon>
        <taxon>Heunggongvirae</taxon>
        <taxon>Uroviricota</taxon>
        <taxon>Caudoviricetes</taxon>
        <taxon>Bclasvirinae</taxon>
        <taxon>Pipefishvirus</taxon>
        <taxon>Pipefishvirus athena</taxon>
    </lineage>
</organism>
<dbReference type="Pfam" id="PF19474">
    <property type="entry name" value="DUF6011"/>
    <property type="match status" value="1"/>
</dbReference>
<accession>A0A2P1CCX5</accession>